<protein>
    <recommendedName>
        <fullName evidence="2">Galectin</fullName>
    </recommendedName>
</protein>
<reference evidence="4 5" key="1">
    <citation type="submission" date="2022-05" db="EMBL/GenBank/DDBJ databases">
        <title>Chromosome-level reference genomes for two strains of Caenorhabditis briggsae: an improved platform for comparative genomics.</title>
        <authorList>
            <person name="Stevens L."/>
            <person name="Andersen E.C."/>
        </authorList>
    </citation>
    <scope>NUCLEOTIDE SEQUENCE [LARGE SCALE GENOMIC DNA]</scope>
    <source>
        <strain evidence="4">QX1410_ONT</strain>
        <tissue evidence="4">Whole-organism</tissue>
    </source>
</reference>
<dbReference type="Gene3D" id="2.60.120.200">
    <property type="match status" value="1"/>
</dbReference>
<evidence type="ECO:0000259" key="3">
    <source>
        <dbReference type="PROSITE" id="PS51304"/>
    </source>
</evidence>
<dbReference type="InterPro" id="IPR001079">
    <property type="entry name" value="Galectin_CRD"/>
</dbReference>
<dbReference type="SUPFAM" id="SSF49899">
    <property type="entry name" value="Concanavalin A-like lectins/glucanases"/>
    <property type="match status" value="1"/>
</dbReference>
<evidence type="ECO:0000313" key="5">
    <source>
        <dbReference type="Proteomes" id="UP000827892"/>
    </source>
</evidence>
<dbReference type="PROSITE" id="PS51304">
    <property type="entry name" value="GALECTIN"/>
    <property type="match status" value="1"/>
</dbReference>
<dbReference type="SMART" id="SM00276">
    <property type="entry name" value="GLECT"/>
    <property type="match status" value="1"/>
</dbReference>
<dbReference type="SMART" id="SM00908">
    <property type="entry name" value="Gal-bind_lectin"/>
    <property type="match status" value="1"/>
</dbReference>
<gene>
    <name evidence="4" type="ORF">L3Y34_010719</name>
</gene>
<dbReference type="PANTHER" id="PTHR11346">
    <property type="entry name" value="GALECTIN"/>
    <property type="match status" value="1"/>
</dbReference>
<dbReference type="Proteomes" id="UP000827892">
    <property type="component" value="Chromosome X"/>
</dbReference>
<dbReference type="CDD" id="cd00070">
    <property type="entry name" value="GLECT"/>
    <property type="match status" value="1"/>
</dbReference>
<dbReference type="GO" id="GO:0030246">
    <property type="term" value="F:carbohydrate binding"/>
    <property type="evidence" value="ECO:0007669"/>
    <property type="project" value="UniProtKB-UniRule"/>
</dbReference>
<proteinExistence type="predicted"/>
<feature type="domain" description="Galectin" evidence="3">
    <location>
        <begin position="90"/>
        <end position="216"/>
    </location>
</feature>
<dbReference type="Pfam" id="PF00337">
    <property type="entry name" value="Gal-bind_lectin"/>
    <property type="match status" value="1"/>
</dbReference>
<name>A0AAE8ZPB8_CAEBR</name>
<dbReference type="AlphaFoldDB" id="A0AAE8ZPB8"/>
<evidence type="ECO:0000256" key="1">
    <source>
        <dbReference type="ARBA" id="ARBA00022734"/>
    </source>
</evidence>
<dbReference type="PANTHER" id="PTHR11346:SF78">
    <property type="entry name" value="DUF1968 DOMAIN-CONTAINING PROTEIN-RELATED"/>
    <property type="match status" value="1"/>
</dbReference>
<organism evidence="4 5">
    <name type="scientific">Caenorhabditis briggsae</name>
    <dbReference type="NCBI Taxonomy" id="6238"/>
    <lineage>
        <taxon>Eukaryota</taxon>
        <taxon>Metazoa</taxon>
        <taxon>Ecdysozoa</taxon>
        <taxon>Nematoda</taxon>
        <taxon>Chromadorea</taxon>
        <taxon>Rhabditida</taxon>
        <taxon>Rhabditina</taxon>
        <taxon>Rhabditomorpha</taxon>
        <taxon>Rhabditoidea</taxon>
        <taxon>Rhabditidae</taxon>
        <taxon>Peloderinae</taxon>
        <taxon>Caenorhabditis</taxon>
    </lineage>
</organism>
<evidence type="ECO:0000256" key="2">
    <source>
        <dbReference type="RuleBase" id="RU102079"/>
    </source>
</evidence>
<dbReference type="InterPro" id="IPR013320">
    <property type="entry name" value="ConA-like_dom_sf"/>
</dbReference>
<accession>A0AAE8ZPB8</accession>
<keyword evidence="1 2" id="KW-0430">Lectin</keyword>
<dbReference type="EMBL" id="CP090896">
    <property type="protein sequence ID" value="ULT80338.1"/>
    <property type="molecule type" value="Genomic_DNA"/>
</dbReference>
<dbReference type="InterPro" id="IPR044156">
    <property type="entry name" value="Galectin-like"/>
</dbReference>
<evidence type="ECO:0000313" key="4">
    <source>
        <dbReference type="EMBL" id="ULT80338.1"/>
    </source>
</evidence>
<sequence>MTIEETHKMFPSRFVNTSATVGTMTRHFSDTESLHCQTSAGWQLGEKKGRLDKEKSTNIRQRRVENSRFFNFQSYQKIMAQPIFNPSVPGSYALQYGVRSGLQIAVNGLVKHKNKDFVINLLSGGNIALHMSFRWEKTKSIVLNAKIDNAWGSEISHSNPLHHDQAFDLQIRVYPGYFHVTTNGVLLGDFPHRLPFESIQAIALEGNVHINNIQFSQFH</sequence>
<dbReference type="FunFam" id="2.60.120.200:FF:000213">
    <property type="entry name" value="Galectin"/>
    <property type="match status" value="1"/>
</dbReference>